<sequence>MREFTRSYKVARERADRLLLASGNRDMIALAVSASPVGKQTPSALYVHTDALPYTPPVLRVLEGCARTLVGTVPGANILKLHRDQPLVTYLSYPDFGHDPHPSMTTATVVDLRSRSVDVHDYRRSSNPPLLHRTEEFLAADDPRREPLAKISKTEVEAGLYEHPDRIGTRLGWLGELQRCLGPESNAAGDRCVLPEV</sequence>
<name>A0ABQ3K2Y0_9PSEU</name>
<dbReference type="InterPro" id="IPR024019">
    <property type="entry name" value="CHP04096"/>
</dbReference>
<organism evidence="1 2">
    <name type="scientific">Amycolatopsis bullii</name>
    <dbReference type="NCBI Taxonomy" id="941987"/>
    <lineage>
        <taxon>Bacteria</taxon>
        <taxon>Bacillati</taxon>
        <taxon>Actinomycetota</taxon>
        <taxon>Actinomycetes</taxon>
        <taxon>Pseudonocardiales</taxon>
        <taxon>Pseudonocardiaceae</taxon>
        <taxon>Amycolatopsis</taxon>
    </lineage>
</organism>
<gene>
    <name evidence="1" type="ORF">GCM10017567_11420</name>
</gene>
<reference evidence="2" key="1">
    <citation type="journal article" date="2019" name="Int. J. Syst. Evol. Microbiol.">
        <title>The Global Catalogue of Microorganisms (GCM) 10K type strain sequencing project: providing services to taxonomists for standard genome sequencing and annotation.</title>
        <authorList>
            <consortium name="The Broad Institute Genomics Platform"/>
            <consortium name="The Broad Institute Genome Sequencing Center for Infectious Disease"/>
            <person name="Wu L."/>
            <person name="Ma J."/>
        </authorList>
    </citation>
    <scope>NUCLEOTIDE SEQUENCE [LARGE SCALE GENOMIC DNA]</scope>
    <source>
        <strain evidence="2">CGMCC 4.7680</strain>
    </source>
</reference>
<dbReference type="NCBIfam" id="TIGR04096">
    <property type="entry name" value="dnd_rel_methyl"/>
    <property type="match status" value="1"/>
</dbReference>
<dbReference type="Proteomes" id="UP000649955">
    <property type="component" value="Unassembled WGS sequence"/>
</dbReference>
<evidence type="ECO:0000313" key="1">
    <source>
        <dbReference type="EMBL" id="GHF98425.1"/>
    </source>
</evidence>
<protein>
    <submittedName>
        <fullName evidence="1">Uncharacterized protein</fullName>
    </submittedName>
</protein>
<accession>A0ABQ3K2Y0</accession>
<evidence type="ECO:0000313" key="2">
    <source>
        <dbReference type="Proteomes" id="UP000649955"/>
    </source>
</evidence>
<comment type="caution">
    <text evidence="1">The sequence shown here is derived from an EMBL/GenBank/DDBJ whole genome shotgun (WGS) entry which is preliminary data.</text>
</comment>
<keyword evidence="2" id="KW-1185">Reference proteome</keyword>
<proteinExistence type="predicted"/>
<dbReference type="EMBL" id="BNAW01000003">
    <property type="protein sequence ID" value="GHF98425.1"/>
    <property type="molecule type" value="Genomic_DNA"/>
</dbReference>